<feature type="compositionally biased region" description="Polar residues" evidence="9">
    <location>
        <begin position="352"/>
        <end position="363"/>
    </location>
</feature>
<name>A0A4Y9XMY2_9AGAM</name>
<keyword evidence="4" id="KW-0862">Zinc</keyword>
<dbReference type="InterPro" id="IPR013087">
    <property type="entry name" value="Znf_C2H2_type"/>
</dbReference>
<dbReference type="Proteomes" id="UP000298327">
    <property type="component" value="Unassembled WGS sequence"/>
</dbReference>
<dbReference type="GO" id="GO:0001227">
    <property type="term" value="F:DNA-binding transcription repressor activity, RNA polymerase II-specific"/>
    <property type="evidence" value="ECO:0007669"/>
    <property type="project" value="TreeGrafter"/>
</dbReference>
<evidence type="ECO:0000256" key="5">
    <source>
        <dbReference type="ARBA" id="ARBA00023015"/>
    </source>
</evidence>
<feature type="domain" description="C2H2-type" evidence="10">
    <location>
        <begin position="84"/>
        <end position="107"/>
    </location>
</feature>
<feature type="domain" description="C2H2-type" evidence="10">
    <location>
        <begin position="32"/>
        <end position="57"/>
    </location>
</feature>
<feature type="region of interest" description="Disordered" evidence="9">
    <location>
        <begin position="302"/>
        <end position="336"/>
    </location>
</feature>
<evidence type="ECO:0000313" key="11">
    <source>
        <dbReference type="EMBL" id="TFY51118.1"/>
    </source>
</evidence>
<comment type="caution">
    <text evidence="11">The sequence shown here is derived from an EMBL/GenBank/DDBJ whole genome shotgun (WGS) entry which is preliminary data.</text>
</comment>
<dbReference type="SMART" id="SM00355">
    <property type="entry name" value="ZnF_C2H2"/>
    <property type="match status" value="6"/>
</dbReference>
<dbReference type="InterPro" id="IPR036236">
    <property type="entry name" value="Znf_C2H2_sf"/>
</dbReference>
<keyword evidence="2" id="KW-0479">Metal-binding</keyword>
<protein>
    <recommendedName>
        <fullName evidence="10">C2H2-type domain-containing protein</fullName>
    </recommendedName>
</protein>
<proteinExistence type="predicted"/>
<accession>A0A4Y9XMY2</accession>
<keyword evidence="5" id="KW-0805">Transcription regulation</keyword>
<dbReference type="PANTHER" id="PTHR24399:SF70">
    <property type="entry name" value="C2H2-TYPE DOMAIN-CONTAINING PROTEIN"/>
    <property type="match status" value="1"/>
</dbReference>
<evidence type="ECO:0000256" key="8">
    <source>
        <dbReference type="PROSITE-ProRule" id="PRU00042"/>
    </source>
</evidence>
<keyword evidence="12" id="KW-1185">Reference proteome</keyword>
<dbReference type="Gene3D" id="3.30.160.60">
    <property type="entry name" value="Classic Zinc Finger"/>
    <property type="match status" value="1"/>
</dbReference>
<dbReference type="PANTHER" id="PTHR24399">
    <property type="entry name" value="ZINC FINGER AND BTB DOMAIN-CONTAINING"/>
    <property type="match status" value="1"/>
</dbReference>
<organism evidence="11 12">
    <name type="scientific">Dentipellis fragilis</name>
    <dbReference type="NCBI Taxonomy" id="205917"/>
    <lineage>
        <taxon>Eukaryota</taxon>
        <taxon>Fungi</taxon>
        <taxon>Dikarya</taxon>
        <taxon>Basidiomycota</taxon>
        <taxon>Agaricomycotina</taxon>
        <taxon>Agaricomycetes</taxon>
        <taxon>Russulales</taxon>
        <taxon>Hericiaceae</taxon>
        <taxon>Dentipellis</taxon>
    </lineage>
</organism>
<dbReference type="SUPFAM" id="SSF57667">
    <property type="entry name" value="beta-beta-alpha zinc fingers"/>
    <property type="match status" value="1"/>
</dbReference>
<dbReference type="EMBL" id="SEOQ01001605">
    <property type="protein sequence ID" value="TFY51118.1"/>
    <property type="molecule type" value="Genomic_DNA"/>
</dbReference>
<feature type="region of interest" description="Disordered" evidence="9">
    <location>
        <begin position="233"/>
        <end position="282"/>
    </location>
</feature>
<evidence type="ECO:0000313" key="12">
    <source>
        <dbReference type="Proteomes" id="UP000298327"/>
    </source>
</evidence>
<dbReference type="PROSITE" id="PS50157">
    <property type="entry name" value="ZINC_FINGER_C2H2_2"/>
    <property type="match status" value="2"/>
</dbReference>
<evidence type="ECO:0000256" key="3">
    <source>
        <dbReference type="ARBA" id="ARBA00022737"/>
    </source>
</evidence>
<dbReference type="GO" id="GO:0000978">
    <property type="term" value="F:RNA polymerase II cis-regulatory region sequence-specific DNA binding"/>
    <property type="evidence" value="ECO:0007669"/>
    <property type="project" value="TreeGrafter"/>
</dbReference>
<dbReference type="Gene3D" id="3.30.40.10">
    <property type="entry name" value="Zinc/RING finger domain, C3HC4 (zinc finger)"/>
    <property type="match status" value="1"/>
</dbReference>
<dbReference type="GO" id="GO:0005654">
    <property type="term" value="C:nucleoplasm"/>
    <property type="evidence" value="ECO:0007669"/>
    <property type="project" value="TreeGrafter"/>
</dbReference>
<gene>
    <name evidence="11" type="ORF">EVG20_g11159</name>
</gene>
<reference evidence="11 12" key="1">
    <citation type="submission" date="2019-02" db="EMBL/GenBank/DDBJ databases">
        <title>Genome sequencing of the rare red list fungi Dentipellis fragilis.</title>
        <authorList>
            <person name="Buettner E."/>
            <person name="Kellner H."/>
        </authorList>
    </citation>
    <scope>NUCLEOTIDE SEQUENCE [LARGE SCALE GENOMIC DNA]</scope>
    <source>
        <strain evidence="11 12">DSM 105465</strain>
    </source>
</reference>
<feature type="region of interest" description="Disordered" evidence="9">
    <location>
        <begin position="351"/>
        <end position="393"/>
    </location>
</feature>
<dbReference type="InterPro" id="IPR013083">
    <property type="entry name" value="Znf_RING/FYVE/PHD"/>
</dbReference>
<evidence type="ECO:0000256" key="9">
    <source>
        <dbReference type="SAM" id="MobiDB-lite"/>
    </source>
</evidence>
<evidence type="ECO:0000256" key="2">
    <source>
        <dbReference type="ARBA" id="ARBA00022723"/>
    </source>
</evidence>
<evidence type="ECO:0000259" key="10">
    <source>
        <dbReference type="PROSITE" id="PS50157"/>
    </source>
</evidence>
<keyword evidence="8" id="KW-0863">Zinc-finger</keyword>
<evidence type="ECO:0000256" key="1">
    <source>
        <dbReference type="ARBA" id="ARBA00004123"/>
    </source>
</evidence>
<sequence length="527" mass="57404">MPYCPFRTCNQQRFFDTDEALSQHARSSRKVHPCCVPCERVFVDTSAYSQHRESVHTFPCAKCNTKYRSEAGLQQHYQTSKAHVKCNRCGEGFYNRYNLNSHMASEHPTICEKSFLSLEELDRHNREPAIHPKCQYCGGLFKDASAIIEHITSEHFLEHMKASSATIAAALESSSTTLRPKSVSDPNMSRSVAVWSKLPPLSAACETQPPPFALPPVRPAISLVSASSTRFWQPTTEIPGTPTTISSLTSPPSVSSEDETIFPTSESDFGSETDGGEEMASRPSGFSLAFNPTIRPAFLRASASNTSRDSTVNDSNGSSTTLGGETIRPEPPKTITPSLLAEPLFRIPSCPDYSTQPNVQTSDFPCPSPLRPSNSKAKVPLAETPGSSGDLPNFDLITGPNAGEPVEDNASAQSLSPPETPIAIIRDMAAAVAQSPPKEVVPVPRVSFHCRICQVDPCQDITATVCGHLFCNRYECVFLLQSPKHPLTPAMNAVSCITEEVRRNARCPMCQAVILLFTLLRLDASVT</sequence>
<keyword evidence="6" id="KW-0804">Transcription</keyword>
<feature type="compositionally biased region" description="Polar residues" evidence="9">
    <location>
        <begin position="302"/>
        <end position="323"/>
    </location>
</feature>
<dbReference type="OrthoDB" id="6105938at2759"/>
<keyword evidence="3" id="KW-0677">Repeat</keyword>
<evidence type="ECO:0000256" key="4">
    <source>
        <dbReference type="ARBA" id="ARBA00022833"/>
    </source>
</evidence>
<feature type="compositionally biased region" description="Low complexity" evidence="9">
    <location>
        <begin position="234"/>
        <end position="255"/>
    </location>
</feature>
<keyword evidence="7" id="KW-0539">Nucleus</keyword>
<dbReference type="STRING" id="205917.A0A4Y9XMY2"/>
<dbReference type="AlphaFoldDB" id="A0A4Y9XMY2"/>
<dbReference type="GO" id="GO:0008270">
    <property type="term" value="F:zinc ion binding"/>
    <property type="evidence" value="ECO:0007669"/>
    <property type="project" value="UniProtKB-KW"/>
</dbReference>
<dbReference type="PROSITE" id="PS00028">
    <property type="entry name" value="ZINC_FINGER_C2H2_1"/>
    <property type="match status" value="3"/>
</dbReference>
<evidence type="ECO:0000256" key="6">
    <source>
        <dbReference type="ARBA" id="ARBA00023163"/>
    </source>
</evidence>
<evidence type="ECO:0000256" key="7">
    <source>
        <dbReference type="ARBA" id="ARBA00023242"/>
    </source>
</evidence>
<comment type="subcellular location">
    <subcellularLocation>
        <location evidence="1">Nucleus</location>
    </subcellularLocation>
</comment>